<dbReference type="SUPFAM" id="SSF50494">
    <property type="entry name" value="Trypsin-like serine proteases"/>
    <property type="match status" value="1"/>
</dbReference>
<keyword evidence="2" id="KW-0378">Hydrolase</keyword>
<proteinExistence type="predicted"/>
<protein>
    <submittedName>
        <fullName evidence="2">Serine protease</fullName>
    </submittedName>
</protein>
<evidence type="ECO:0000256" key="1">
    <source>
        <dbReference type="SAM" id="SignalP"/>
    </source>
</evidence>
<name>A0AA41YYB7_9HYPH</name>
<dbReference type="EMBL" id="JAMOIM010000015">
    <property type="protein sequence ID" value="MCW6510374.1"/>
    <property type="molecule type" value="Genomic_DNA"/>
</dbReference>
<sequence length="228" mass="23742">MLARVARSIRVAMLGVAVTAPAAAETSPAIDVKALAVNVQRTPAQTWPGYGIYLGNGFVVTAAHVAGHGILTQPQVVVAGRALPTSIVKEGSYPDNDLTVLKIADPVPPELAGLHAAICAGAPQPGEAVVVATPEKVTTSAIIAPEVLPPDMRVKFAASIRDVYSTGNSGSGVFDADRHCLLGIMSSKIEQHLRLIVNGEHVVRTVGLAKHFVPSQAIQTFLGDLQIQ</sequence>
<dbReference type="Gene3D" id="2.40.10.120">
    <property type="match status" value="1"/>
</dbReference>
<comment type="caution">
    <text evidence="2">The sequence shown here is derived from an EMBL/GenBank/DDBJ whole genome shotgun (WGS) entry which is preliminary data.</text>
</comment>
<gene>
    <name evidence="2" type="ORF">M8523_20355</name>
</gene>
<feature type="signal peptide" evidence="1">
    <location>
        <begin position="1"/>
        <end position="24"/>
    </location>
</feature>
<reference evidence="2" key="1">
    <citation type="submission" date="2022-05" db="EMBL/GenBank/DDBJ databases">
        <authorList>
            <person name="Pankratov T."/>
        </authorList>
    </citation>
    <scope>NUCLEOTIDE SEQUENCE</scope>
    <source>
        <strain evidence="2">BP6-180914</strain>
    </source>
</reference>
<dbReference type="InterPro" id="IPR009003">
    <property type="entry name" value="Peptidase_S1_PA"/>
</dbReference>
<dbReference type="AlphaFoldDB" id="A0AA41YYB7"/>
<evidence type="ECO:0000313" key="3">
    <source>
        <dbReference type="Proteomes" id="UP001165667"/>
    </source>
</evidence>
<dbReference type="Proteomes" id="UP001165667">
    <property type="component" value="Unassembled WGS sequence"/>
</dbReference>
<dbReference type="GO" id="GO:0008233">
    <property type="term" value="F:peptidase activity"/>
    <property type="evidence" value="ECO:0007669"/>
    <property type="project" value="UniProtKB-KW"/>
</dbReference>
<keyword evidence="2" id="KW-0645">Protease</keyword>
<accession>A0AA41YYB7</accession>
<keyword evidence="1" id="KW-0732">Signal</keyword>
<evidence type="ECO:0000313" key="2">
    <source>
        <dbReference type="EMBL" id="MCW6510374.1"/>
    </source>
</evidence>
<dbReference type="RefSeq" id="WP_282586750.1">
    <property type="nucleotide sequence ID" value="NZ_JAMOIM010000015.1"/>
</dbReference>
<keyword evidence="3" id="KW-1185">Reference proteome</keyword>
<feature type="chain" id="PRO_5041315096" evidence="1">
    <location>
        <begin position="25"/>
        <end position="228"/>
    </location>
</feature>
<organism evidence="2 3">
    <name type="scientific">Lichenifustis flavocetrariae</name>
    <dbReference type="NCBI Taxonomy" id="2949735"/>
    <lineage>
        <taxon>Bacteria</taxon>
        <taxon>Pseudomonadati</taxon>
        <taxon>Pseudomonadota</taxon>
        <taxon>Alphaproteobacteria</taxon>
        <taxon>Hyphomicrobiales</taxon>
        <taxon>Lichenihabitantaceae</taxon>
        <taxon>Lichenifustis</taxon>
    </lineage>
</organism>
<dbReference type="GO" id="GO:0006508">
    <property type="term" value="P:proteolysis"/>
    <property type="evidence" value="ECO:0007669"/>
    <property type="project" value="UniProtKB-KW"/>
</dbReference>